<name>A0ABY7BKQ4_9FIRM</name>
<proteinExistence type="predicted"/>
<dbReference type="PANTHER" id="PTHR39452">
    <property type="entry name" value="CHEY-P PHOSPHATASE CHEX"/>
    <property type="match status" value="1"/>
</dbReference>
<dbReference type="Gene3D" id="3.40.1550.10">
    <property type="entry name" value="CheC-like"/>
    <property type="match status" value="1"/>
</dbReference>
<dbReference type="EMBL" id="CP113865">
    <property type="protein sequence ID" value="WAM33417.1"/>
    <property type="molecule type" value="Genomic_DNA"/>
</dbReference>
<keyword evidence="4" id="KW-1185">Reference proteome</keyword>
<evidence type="ECO:0000256" key="1">
    <source>
        <dbReference type="ARBA" id="ARBA00022500"/>
    </source>
</evidence>
<evidence type="ECO:0000313" key="3">
    <source>
        <dbReference type="EMBL" id="WAM33417.1"/>
    </source>
</evidence>
<evidence type="ECO:0000313" key="4">
    <source>
        <dbReference type="Proteomes" id="UP001164909"/>
    </source>
</evidence>
<accession>A0ABY7BKQ4</accession>
<dbReference type="InterPro" id="IPR028051">
    <property type="entry name" value="CheX-like_dom"/>
</dbReference>
<dbReference type="Proteomes" id="UP001164909">
    <property type="component" value="Chromosome"/>
</dbReference>
<evidence type="ECO:0000259" key="2">
    <source>
        <dbReference type="Pfam" id="PF13690"/>
    </source>
</evidence>
<reference evidence="3" key="1">
    <citation type="submission" date="2022-12" db="EMBL/GenBank/DDBJ databases">
        <authorList>
            <person name="Bing R.G."/>
            <person name="Willard D.J."/>
            <person name="Manesh M.J.H."/>
            <person name="Laemthong T."/>
            <person name="Crosby J.R."/>
            <person name="Kelly R.M."/>
        </authorList>
    </citation>
    <scope>NUCLEOTIDE SEQUENCE</scope>
    <source>
        <strain evidence="3">DSM 8990</strain>
    </source>
</reference>
<sequence length="174" mass="18830">MPAVKKIKLTAARKNMSGKVSVEYINPFIQASQQVLKQVANIDFTLGKIYLKDPTYKVDQVVVIIGMTGSIKGQVNFCMSLDTAKNIASMMMGGYPVAEFDDLAKSAIGEMANMIMGNTSTLFSQKGLKVEITPPSILIGENMTLSTSKMINICVPLLLSNGDKIDMDVAIVET</sequence>
<dbReference type="InterPro" id="IPR028976">
    <property type="entry name" value="CheC-like_sf"/>
</dbReference>
<dbReference type="InterPro" id="IPR038756">
    <property type="entry name" value="CheX-like"/>
</dbReference>
<gene>
    <name evidence="3" type="ORF">OTK00_001915</name>
</gene>
<dbReference type="CDD" id="cd17906">
    <property type="entry name" value="CheX"/>
    <property type="match status" value="1"/>
</dbReference>
<dbReference type="SUPFAM" id="SSF103039">
    <property type="entry name" value="CheC-like"/>
    <property type="match status" value="1"/>
</dbReference>
<dbReference type="PANTHER" id="PTHR39452:SF1">
    <property type="entry name" value="CHEY-P PHOSPHATASE CHEX"/>
    <property type="match status" value="1"/>
</dbReference>
<feature type="domain" description="Chemotaxis phosphatase CheX-like" evidence="2">
    <location>
        <begin position="61"/>
        <end position="154"/>
    </location>
</feature>
<keyword evidence="1" id="KW-0145">Chemotaxis</keyword>
<dbReference type="Pfam" id="PF13690">
    <property type="entry name" value="CheX"/>
    <property type="match status" value="1"/>
</dbReference>
<protein>
    <submittedName>
        <fullName evidence="3">Chemotaxis protein CheX</fullName>
    </submittedName>
</protein>
<organism evidence="3 4">
    <name type="scientific">Caldicellulosiruptor morganii</name>
    <dbReference type="NCBI Taxonomy" id="1387555"/>
    <lineage>
        <taxon>Bacteria</taxon>
        <taxon>Bacillati</taxon>
        <taxon>Bacillota</taxon>
        <taxon>Bacillota incertae sedis</taxon>
        <taxon>Caldicellulosiruptorales</taxon>
        <taxon>Caldicellulosiruptoraceae</taxon>
        <taxon>Caldicellulosiruptor</taxon>
    </lineage>
</organism>